<organism evidence="10 11">
    <name type="scientific">Phormidium nigroviride PCC 7112</name>
    <dbReference type="NCBI Taxonomy" id="179408"/>
    <lineage>
        <taxon>Bacteria</taxon>
        <taxon>Bacillati</taxon>
        <taxon>Cyanobacteriota</taxon>
        <taxon>Cyanophyceae</taxon>
        <taxon>Oscillatoriophycideae</taxon>
        <taxon>Oscillatoriales</taxon>
        <taxon>Oscillatoriaceae</taxon>
        <taxon>Phormidium</taxon>
    </lineage>
</organism>
<dbReference type="SMART" id="SM00965">
    <property type="entry name" value="STN"/>
    <property type="match status" value="1"/>
</dbReference>
<feature type="compositionally biased region" description="Pro residues" evidence="7">
    <location>
        <begin position="146"/>
        <end position="164"/>
    </location>
</feature>
<feature type="domain" description="Secretin/TonB short N-terminal" evidence="9">
    <location>
        <begin position="260"/>
        <end position="329"/>
    </location>
</feature>
<evidence type="ECO:0000256" key="4">
    <source>
        <dbReference type="ARBA" id="ARBA00023237"/>
    </source>
</evidence>
<evidence type="ECO:0000256" key="6">
    <source>
        <dbReference type="RuleBase" id="RU004004"/>
    </source>
</evidence>
<dbReference type="STRING" id="179408.Osc7112_3081"/>
<dbReference type="InterPro" id="IPR011662">
    <property type="entry name" value="Secretin/TonB_short_N"/>
</dbReference>
<keyword evidence="2 8" id="KW-0732">Signal</keyword>
<dbReference type="PATRIC" id="fig|179408.3.peg.3782"/>
<evidence type="ECO:0000256" key="2">
    <source>
        <dbReference type="ARBA" id="ARBA00022729"/>
    </source>
</evidence>
<evidence type="ECO:0000259" key="9">
    <source>
        <dbReference type="SMART" id="SM00965"/>
    </source>
</evidence>
<feature type="region of interest" description="Disordered" evidence="7">
    <location>
        <begin position="271"/>
        <end position="293"/>
    </location>
</feature>
<dbReference type="InterPro" id="IPR038591">
    <property type="entry name" value="NolW-like_sf"/>
</dbReference>
<evidence type="ECO:0000256" key="1">
    <source>
        <dbReference type="ARBA" id="ARBA00022448"/>
    </source>
</evidence>
<evidence type="ECO:0000313" key="11">
    <source>
        <dbReference type="Proteomes" id="UP000010478"/>
    </source>
</evidence>
<dbReference type="InterPro" id="IPR004846">
    <property type="entry name" value="T2SS/T3SS_dom"/>
</dbReference>
<reference evidence="10 11" key="1">
    <citation type="submission" date="2012-05" db="EMBL/GenBank/DDBJ databases">
        <title>Finished chromosome of genome of Oscillatoria sp. PCC 7112.</title>
        <authorList>
            <consortium name="US DOE Joint Genome Institute"/>
            <person name="Gugger M."/>
            <person name="Coursin T."/>
            <person name="Rippka R."/>
            <person name="Tandeau De Marsac N."/>
            <person name="Huntemann M."/>
            <person name="Wei C.-L."/>
            <person name="Han J."/>
            <person name="Detter J.C."/>
            <person name="Han C."/>
            <person name="Tapia R."/>
            <person name="Davenport K."/>
            <person name="Daligault H."/>
            <person name="Erkkila T."/>
            <person name="Gu W."/>
            <person name="Munk A.C.C."/>
            <person name="Teshima H."/>
            <person name="Xu Y."/>
            <person name="Chain P."/>
            <person name="Chen A."/>
            <person name="Krypides N."/>
            <person name="Mavromatis K."/>
            <person name="Markowitz V."/>
            <person name="Szeto E."/>
            <person name="Ivanova N."/>
            <person name="Mikhailova N."/>
            <person name="Ovchinnikova G."/>
            <person name="Pagani I."/>
            <person name="Pati A."/>
            <person name="Goodwin L."/>
            <person name="Peters L."/>
            <person name="Pitluck S."/>
            <person name="Woyke T."/>
            <person name="Kerfeld C."/>
        </authorList>
    </citation>
    <scope>NUCLEOTIDE SEQUENCE [LARGE SCALE GENOMIC DNA]</scope>
    <source>
        <strain evidence="10 11">PCC 7112</strain>
    </source>
</reference>
<name>K9VJR3_9CYAN</name>
<keyword evidence="3" id="KW-0472">Membrane</keyword>
<dbReference type="InterPro" id="IPR050810">
    <property type="entry name" value="Bact_Secretion_Sys_Channel"/>
</dbReference>
<evidence type="ECO:0000256" key="8">
    <source>
        <dbReference type="SAM" id="SignalP"/>
    </source>
</evidence>
<dbReference type="RefSeq" id="WP_015176753.1">
    <property type="nucleotide sequence ID" value="NC_019729.1"/>
</dbReference>
<dbReference type="HOGENOM" id="CLU_015106_0_0_3"/>
<dbReference type="GO" id="GO:0009306">
    <property type="term" value="P:protein secretion"/>
    <property type="evidence" value="ECO:0007669"/>
    <property type="project" value="InterPro"/>
</dbReference>
<keyword evidence="1 6" id="KW-0813">Transport</keyword>
<gene>
    <name evidence="10" type="ORF">Osc7112_3081</name>
</gene>
<dbReference type="PANTHER" id="PTHR30332">
    <property type="entry name" value="PROBABLE GENERAL SECRETION PATHWAY PROTEIN D"/>
    <property type="match status" value="1"/>
</dbReference>
<feature type="chain" id="PRO_5003937671" evidence="8">
    <location>
        <begin position="28"/>
        <end position="796"/>
    </location>
</feature>
<evidence type="ECO:0000256" key="5">
    <source>
        <dbReference type="RuleBase" id="RU004003"/>
    </source>
</evidence>
<evidence type="ECO:0000256" key="7">
    <source>
        <dbReference type="SAM" id="MobiDB-lite"/>
    </source>
</evidence>
<dbReference type="eggNOG" id="COG1450">
    <property type="taxonomic scope" value="Bacteria"/>
</dbReference>
<proteinExistence type="inferred from homology"/>
<keyword evidence="4" id="KW-0998">Cell outer membrane</keyword>
<dbReference type="AlphaFoldDB" id="K9VJR3"/>
<comment type="similarity">
    <text evidence="5">Belongs to the bacterial secretin family.</text>
</comment>
<comment type="subcellular location">
    <subcellularLocation>
        <location evidence="6">Cell outer membrane</location>
    </subcellularLocation>
</comment>
<feature type="region of interest" description="Disordered" evidence="7">
    <location>
        <begin position="139"/>
        <end position="202"/>
    </location>
</feature>
<evidence type="ECO:0000256" key="3">
    <source>
        <dbReference type="ARBA" id="ARBA00023136"/>
    </source>
</evidence>
<dbReference type="Pfam" id="PF11741">
    <property type="entry name" value="AMIN"/>
    <property type="match status" value="1"/>
</dbReference>
<dbReference type="Proteomes" id="UP000010478">
    <property type="component" value="Chromosome"/>
</dbReference>
<dbReference type="Pfam" id="PF00263">
    <property type="entry name" value="Secretin"/>
    <property type="match status" value="1"/>
</dbReference>
<protein>
    <submittedName>
        <fullName evidence="10">Type II and III secretion system protein</fullName>
    </submittedName>
</protein>
<dbReference type="GO" id="GO:0009279">
    <property type="term" value="C:cell outer membrane"/>
    <property type="evidence" value="ECO:0007669"/>
    <property type="project" value="UniProtKB-SubCell"/>
</dbReference>
<dbReference type="GO" id="GO:0015627">
    <property type="term" value="C:type II protein secretion system complex"/>
    <property type="evidence" value="ECO:0007669"/>
    <property type="project" value="TreeGrafter"/>
</dbReference>
<dbReference type="InterPro" id="IPR021731">
    <property type="entry name" value="AMIN_dom"/>
</dbReference>
<dbReference type="EMBL" id="CP003614">
    <property type="protein sequence ID" value="AFZ07475.1"/>
    <property type="molecule type" value="Genomic_DNA"/>
</dbReference>
<feature type="signal peptide" evidence="8">
    <location>
        <begin position="1"/>
        <end position="27"/>
    </location>
</feature>
<dbReference type="OrthoDB" id="9779724at2"/>
<feature type="compositionally biased region" description="Low complexity" evidence="7">
    <location>
        <begin position="271"/>
        <end position="284"/>
    </location>
</feature>
<dbReference type="Pfam" id="PF03958">
    <property type="entry name" value="Secretin_N"/>
    <property type="match status" value="1"/>
</dbReference>
<accession>K9VJR3</accession>
<sequence length="796" mass="83960" precursor="true">MKQHLRLSGGLLCSVAGVLIAQAPVLAGPTQVTGVQVSQGNNGVNIVMATEKGDRPQVFAINNGNTYQATIINTQLRLPQGNSFRQDNPAPGISSVEISQVEANSIRVVVAGTNGVPNGQIVPGQGQSIVLSVAGQGGTVQSAQTAPPPPPGLPLSQTAPPPAPQVRTSQNPGVLLPNPEVTITRNDRPPLPSEIQSQTNQAAPFQPRAVAPPLGDIAVSNIAPGVGNIELSSGERIPRLVLRDAPVRDVLALLARAAGLNIAFTGGGAPAQPGQPAVPGQPGASGSDEGPKISLDIENESVQDVFNYVLRLSGLQANRQGRTIFVGTSLPIDSRNIIIRTLRLNQVRSTDAANFLSAQGAETQLPITRVTIQSVGQGNAARDVEIREPDIKAIGAKDGNGPLLLRGLSVLADSRLNSITLVGDPRKVDMAVAFLTQLDLRRRQVAVNVKVIDINLLGDNRSSSSFSFGINNNFFVNDGGVASLNFGGSAPPARPFGNTGGINSRPIVPNPLGTPDVFYDANGRRIVPFTGQGLLGPGKGVFLEPTAPVTNDPTRVGITDYEPGSTTTSGSADFGLFPLFQYPRRFLSALQATIQSRNAKILTDPTLVVQEGETANVNITDEVITNITSQTQTTGNTSTQTVTAVKDRAGLQLGVAIDRIDDNGFVSLRVNPIIRTPGNTQNLSTGPNTNQITLLGERSLQSGLIRLRDGQTLIVSGIIRDEERVTANKIPILGDLPIIGSLFRSTSKTNQRAELIVLLTPQILDDSDRSNFGYQNNISPDARQLLQRSQPVQPRQ</sequence>
<dbReference type="KEGG" id="oni:Osc7112_3081"/>
<dbReference type="Pfam" id="PF07660">
    <property type="entry name" value="STN"/>
    <property type="match status" value="1"/>
</dbReference>
<dbReference type="PANTHER" id="PTHR30332:SF17">
    <property type="entry name" value="TYPE IV PILIATION SYSTEM PROTEIN DR_0774-RELATED"/>
    <property type="match status" value="1"/>
</dbReference>
<dbReference type="InterPro" id="IPR005644">
    <property type="entry name" value="NolW-like"/>
</dbReference>
<dbReference type="Gene3D" id="3.30.1370.120">
    <property type="match status" value="1"/>
</dbReference>
<evidence type="ECO:0000313" key="10">
    <source>
        <dbReference type="EMBL" id="AFZ07475.1"/>
    </source>
</evidence>
<keyword evidence="11" id="KW-1185">Reference proteome</keyword>